<name>A0AAV0J9M3_9ROSI</name>
<evidence type="ECO:0000256" key="1">
    <source>
        <dbReference type="SAM" id="MobiDB-lite"/>
    </source>
</evidence>
<feature type="domain" description="DUF4283" evidence="2">
    <location>
        <begin position="18"/>
        <end position="99"/>
    </location>
</feature>
<dbReference type="InterPro" id="IPR040256">
    <property type="entry name" value="At4g02000-like"/>
</dbReference>
<organism evidence="3 4">
    <name type="scientific">Linum tenue</name>
    <dbReference type="NCBI Taxonomy" id="586396"/>
    <lineage>
        <taxon>Eukaryota</taxon>
        <taxon>Viridiplantae</taxon>
        <taxon>Streptophyta</taxon>
        <taxon>Embryophyta</taxon>
        <taxon>Tracheophyta</taxon>
        <taxon>Spermatophyta</taxon>
        <taxon>Magnoliopsida</taxon>
        <taxon>eudicotyledons</taxon>
        <taxon>Gunneridae</taxon>
        <taxon>Pentapetalae</taxon>
        <taxon>rosids</taxon>
        <taxon>fabids</taxon>
        <taxon>Malpighiales</taxon>
        <taxon>Linaceae</taxon>
        <taxon>Linum</taxon>
    </lineage>
</organism>
<dbReference type="InterPro" id="IPR025558">
    <property type="entry name" value="DUF4283"/>
</dbReference>
<evidence type="ECO:0000313" key="4">
    <source>
        <dbReference type="Proteomes" id="UP001154282"/>
    </source>
</evidence>
<feature type="compositionally biased region" description="Gly residues" evidence="1">
    <location>
        <begin position="366"/>
        <end position="376"/>
    </location>
</feature>
<protein>
    <recommendedName>
        <fullName evidence="2">DUF4283 domain-containing protein</fullName>
    </recommendedName>
</protein>
<keyword evidence="4" id="KW-1185">Reference proteome</keyword>
<feature type="region of interest" description="Disordered" evidence="1">
    <location>
        <begin position="286"/>
        <end position="376"/>
    </location>
</feature>
<dbReference type="AlphaFoldDB" id="A0AAV0J9M3"/>
<dbReference type="Pfam" id="PF14111">
    <property type="entry name" value="DUF4283"/>
    <property type="match status" value="1"/>
</dbReference>
<accession>A0AAV0J9M3</accession>
<evidence type="ECO:0000259" key="2">
    <source>
        <dbReference type="Pfam" id="PF14111"/>
    </source>
</evidence>
<comment type="caution">
    <text evidence="3">The sequence shown here is derived from an EMBL/GenBank/DDBJ whole genome shotgun (WGS) entry which is preliminary data.</text>
</comment>
<sequence>MCPTVLFTAAQKIRWRREWRSALVVRGLGRRVSYLPLARRLNFLWARNGTIQITDMKNGCFLVRFKNKLDYEMAAYGGPWLLGDTYLAIHRWYKGFNPWTSEIKSTLVWVQLPELPVEFINAEAVMQIAGLIGRPVRVDRATELGARAKFARVCVEVDLTRPLLSQYKVEGITYLIQYEGLQNICGECGLYGDGGKECRCMKKSREVHEEDVSMVPETQEQDQTNGRVYGDWMMVQRKPRKQAGRDGGKNAKVPEKFNNRFDVLHEVDEGHAFNVEVGKEKMGRDKDLEEATYTGKSSDGKGEVVGKNDKVGLKSKGEKGRESGKGRGEDSIPHSNKYVKKATGPSHGQQPKLKEKPSLQGKGTSEKGGGVGSLFN</sequence>
<dbReference type="Proteomes" id="UP001154282">
    <property type="component" value="Unassembled WGS sequence"/>
</dbReference>
<dbReference type="PANTHER" id="PTHR31286:SF99">
    <property type="entry name" value="DUF4283 DOMAIN-CONTAINING PROTEIN"/>
    <property type="match status" value="1"/>
</dbReference>
<evidence type="ECO:0000313" key="3">
    <source>
        <dbReference type="EMBL" id="CAI0406612.1"/>
    </source>
</evidence>
<feature type="compositionally biased region" description="Basic and acidic residues" evidence="1">
    <location>
        <begin position="298"/>
        <end position="332"/>
    </location>
</feature>
<proteinExistence type="predicted"/>
<gene>
    <name evidence="3" type="ORF">LITE_LOCUS13280</name>
</gene>
<dbReference type="EMBL" id="CAMGYJ010000004">
    <property type="protein sequence ID" value="CAI0406612.1"/>
    <property type="molecule type" value="Genomic_DNA"/>
</dbReference>
<reference evidence="3" key="1">
    <citation type="submission" date="2022-08" db="EMBL/GenBank/DDBJ databases">
        <authorList>
            <person name="Gutierrez-Valencia J."/>
        </authorList>
    </citation>
    <scope>NUCLEOTIDE SEQUENCE</scope>
</reference>
<dbReference type="PANTHER" id="PTHR31286">
    <property type="entry name" value="GLYCINE-RICH CELL WALL STRUCTURAL PROTEIN 1.8-LIKE"/>
    <property type="match status" value="1"/>
</dbReference>